<dbReference type="eggNOG" id="COG0477">
    <property type="taxonomic scope" value="Bacteria"/>
</dbReference>
<dbReference type="InterPro" id="IPR020846">
    <property type="entry name" value="MFS_dom"/>
</dbReference>
<feature type="domain" description="Major facilitator superfamily (MFS) profile" evidence="12">
    <location>
        <begin position="46"/>
        <end position="464"/>
    </location>
</feature>
<feature type="transmembrane region" description="Helical" evidence="11">
    <location>
        <begin position="439"/>
        <end position="459"/>
    </location>
</feature>
<feature type="transmembrane region" description="Helical" evidence="11">
    <location>
        <begin position="347"/>
        <end position="365"/>
    </location>
</feature>
<dbReference type="PROSITE" id="PS50850">
    <property type="entry name" value="MFS"/>
    <property type="match status" value="1"/>
</dbReference>
<accession>C0BVD9</accession>
<dbReference type="InterPro" id="IPR005828">
    <property type="entry name" value="MFS_sugar_transport-like"/>
</dbReference>
<gene>
    <name evidence="13" type="ORF">BIFPSEUDO_04384</name>
</gene>
<dbReference type="InterPro" id="IPR036259">
    <property type="entry name" value="MFS_trans_sf"/>
</dbReference>
<dbReference type="Proteomes" id="UP000003875">
    <property type="component" value="Unassembled WGS sequence"/>
</dbReference>
<dbReference type="PATRIC" id="fig|547043.19.peg.656"/>
<dbReference type="InterPro" id="IPR051084">
    <property type="entry name" value="H+-coupled_symporters"/>
</dbReference>
<evidence type="ECO:0000256" key="1">
    <source>
        <dbReference type="ARBA" id="ARBA00004651"/>
    </source>
</evidence>
<feature type="transmembrane region" description="Helical" evidence="11">
    <location>
        <begin position="84"/>
        <end position="106"/>
    </location>
</feature>
<dbReference type="AlphaFoldDB" id="C0BVD9"/>
<keyword evidence="3" id="KW-0813">Transport</keyword>
<evidence type="ECO:0000313" key="14">
    <source>
        <dbReference type="Proteomes" id="UP000003875"/>
    </source>
</evidence>
<keyword evidence="8 11" id="KW-0472">Membrane</keyword>
<protein>
    <recommendedName>
        <fullName evidence="10">Putative proline/betaine transporter</fullName>
    </recommendedName>
</protein>
<feature type="transmembrane region" description="Helical" evidence="11">
    <location>
        <begin position="118"/>
        <end position="142"/>
    </location>
</feature>
<evidence type="ECO:0000256" key="3">
    <source>
        <dbReference type="ARBA" id="ARBA00022448"/>
    </source>
</evidence>
<dbReference type="PANTHER" id="PTHR43528">
    <property type="entry name" value="ALPHA-KETOGLUTARATE PERMEASE"/>
    <property type="match status" value="1"/>
</dbReference>
<feature type="transmembrane region" description="Helical" evidence="11">
    <location>
        <begin position="218"/>
        <end position="237"/>
    </location>
</feature>
<proteinExistence type="inferred from homology"/>
<comment type="subcellular location">
    <subcellularLocation>
        <location evidence="1">Cell membrane</location>
        <topology evidence="1">Multi-pass membrane protein</topology>
    </subcellularLocation>
</comment>
<name>C0BVD9_BIFPS</name>
<dbReference type="SUPFAM" id="SSF103473">
    <property type="entry name" value="MFS general substrate transporter"/>
    <property type="match status" value="1"/>
</dbReference>
<feature type="transmembrane region" description="Helical" evidence="11">
    <location>
        <begin position="184"/>
        <end position="206"/>
    </location>
</feature>
<dbReference type="GO" id="GO:0005886">
    <property type="term" value="C:plasma membrane"/>
    <property type="evidence" value="ECO:0007669"/>
    <property type="project" value="UniProtKB-SubCell"/>
</dbReference>
<reference evidence="13 14" key="2">
    <citation type="submission" date="2009-02" db="EMBL/GenBank/DDBJ databases">
        <authorList>
            <person name="Fulton L."/>
            <person name="Clifton S."/>
            <person name="Fulton B."/>
            <person name="Xu J."/>
            <person name="Minx P."/>
            <person name="Pepin K.H."/>
            <person name="Johnson M."/>
            <person name="Bhonagiri V."/>
            <person name="Nash W.E."/>
            <person name="Mardis E.R."/>
            <person name="Wilson R.K."/>
        </authorList>
    </citation>
    <scope>NUCLEOTIDE SEQUENCE [LARGE SCALE GENOMIC DNA]</scope>
    <source>
        <strain evidence="13 14">DSM 20438</strain>
    </source>
</reference>
<dbReference type="EMBL" id="ABXX02000007">
    <property type="protein sequence ID" value="EEG69930.1"/>
    <property type="molecule type" value="Genomic_DNA"/>
</dbReference>
<evidence type="ECO:0000259" key="12">
    <source>
        <dbReference type="PROSITE" id="PS50850"/>
    </source>
</evidence>
<organism evidence="13 14">
    <name type="scientific">Bifidobacterium pseudocatenulatum DSM 20438 = JCM 1200 = LMG 10505</name>
    <dbReference type="NCBI Taxonomy" id="547043"/>
    <lineage>
        <taxon>Bacteria</taxon>
        <taxon>Bacillati</taxon>
        <taxon>Actinomycetota</taxon>
        <taxon>Actinomycetes</taxon>
        <taxon>Bifidobacteriales</taxon>
        <taxon>Bifidobacteriaceae</taxon>
        <taxon>Bifidobacterium</taxon>
    </lineage>
</organism>
<keyword evidence="5 11" id="KW-0812">Transmembrane</keyword>
<evidence type="ECO:0000256" key="5">
    <source>
        <dbReference type="ARBA" id="ARBA00022692"/>
    </source>
</evidence>
<sequence length="470" mass="50511">MKKTRTYRQIQQKKAGDMMSASATIATANRASVSEQSEEQKMVKKVAVSSFLGNFIEWFDYASYSYFATTIALVFFPSGNHTVAMLQTFGVFALSFVLRPIGALFWGNFGDKKGRKGALAISIMFMSGASFLIGCLPSYAAIGIFAPALLLLLRMVQGFSASGEYAGAATFLGEYAPTKKRGIYCSLIPASTAIGLLAGSTLATVMTASLSSDALTSWGWRIPFLMAGPLGLIVHFIRTKLADSPVYASMTEALDDKQQFASTTKSVSPLRELFQNHFKTLVISFGACVLNAVGFYTVLTYLPTYLSDTVGMAAAQSSTITTICLVLYVALVFGMGHISDMFGRKKVLIGACVAFIVLTVPAFMALNTAQFWPVLIVELAMCATLTANDGTLSSYLTETFPTSVRFTGFAFSFNLANAIFGGTAPFIATWLIYTTGSSIAPAWYMVAVAAVALVAMILSHENTDKDLSRI</sequence>
<comment type="caution">
    <text evidence="13">The sequence shown here is derived from an EMBL/GenBank/DDBJ whole genome shotgun (WGS) entry which is preliminary data.</text>
</comment>
<keyword evidence="7 11" id="KW-1133">Transmembrane helix</keyword>
<dbReference type="Gene3D" id="1.20.1250.20">
    <property type="entry name" value="MFS general substrate transporter like domains"/>
    <property type="match status" value="2"/>
</dbReference>
<evidence type="ECO:0000256" key="9">
    <source>
        <dbReference type="ARBA" id="ARBA00037295"/>
    </source>
</evidence>
<comment type="function">
    <text evidence="9">May be a proton symporter involved in the uptake of osmolytes such as proline and glycine betaine.</text>
</comment>
<feature type="transmembrane region" description="Helical" evidence="11">
    <location>
        <begin position="58"/>
        <end position="78"/>
    </location>
</feature>
<evidence type="ECO:0000256" key="10">
    <source>
        <dbReference type="ARBA" id="ARBA00039918"/>
    </source>
</evidence>
<dbReference type="FunFam" id="1.20.1250.20:FF:000001">
    <property type="entry name" value="Dicarboxylate MFS transporter"/>
    <property type="match status" value="1"/>
</dbReference>
<dbReference type="KEGG" id="bpsc:BBPC_0631"/>
<evidence type="ECO:0000256" key="4">
    <source>
        <dbReference type="ARBA" id="ARBA00022475"/>
    </source>
</evidence>
<evidence type="ECO:0000313" key="13">
    <source>
        <dbReference type="EMBL" id="EEG69930.1"/>
    </source>
</evidence>
<dbReference type="PANTHER" id="PTHR43528:SF1">
    <property type="entry name" value="ALPHA-KETOGLUTARATE PERMEASE"/>
    <property type="match status" value="1"/>
</dbReference>
<feature type="transmembrane region" description="Helical" evidence="11">
    <location>
        <begin position="371"/>
        <end position="388"/>
    </location>
</feature>
<keyword evidence="6" id="KW-0769">Symport</keyword>
<evidence type="ECO:0000256" key="2">
    <source>
        <dbReference type="ARBA" id="ARBA00008240"/>
    </source>
</evidence>
<dbReference type="GO" id="GO:0015293">
    <property type="term" value="F:symporter activity"/>
    <property type="evidence" value="ECO:0007669"/>
    <property type="project" value="UniProtKB-KW"/>
</dbReference>
<keyword evidence="4" id="KW-1003">Cell membrane</keyword>
<evidence type="ECO:0000256" key="11">
    <source>
        <dbReference type="SAM" id="Phobius"/>
    </source>
</evidence>
<comment type="similarity">
    <text evidence="2">Belongs to the major facilitator superfamily. Metabolite:H+ Symporter (MHS) family (TC 2.A.1.6) family.</text>
</comment>
<dbReference type="Pfam" id="PF00083">
    <property type="entry name" value="Sugar_tr"/>
    <property type="match status" value="1"/>
</dbReference>
<feature type="transmembrane region" description="Helical" evidence="11">
    <location>
        <begin position="314"/>
        <end position="335"/>
    </location>
</feature>
<feature type="transmembrane region" description="Helical" evidence="11">
    <location>
        <begin position="409"/>
        <end position="433"/>
    </location>
</feature>
<feature type="transmembrane region" description="Helical" evidence="11">
    <location>
        <begin position="281"/>
        <end position="302"/>
    </location>
</feature>
<evidence type="ECO:0000256" key="7">
    <source>
        <dbReference type="ARBA" id="ARBA00022989"/>
    </source>
</evidence>
<evidence type="ECO:0000256" key="6">
    <source>
        <dbReference type="ARBA" id="ARBA00022847"/>
    </source>
</evidence>
<feature type="transmembrane region" description="Helical" evidence="11">
    <location>
        <begin position="148"/>
        <end position="172"/>
    </location>
</feature>
<reference evidence="13 14" key="1">
    <citation type="submission" date="2009-02" db="EMBL/GenBank/DDBJ databases">
        <title>Draft genome sequence of Bifidobacterium pseudocatenulatum (DSM 20438).</title>
        <authorList>
            <person name="Sudarsanam P."/>
            <person name="Ley R."/>
            <person name="Guruge J."/>
            <person name="Turnbaugh P.J."/>
            <person name="Mahowald M."/>
            <person name="Liep D."/>
            <person name="Gordon J."/>
        </authorList>
    </citation>
    <scope>NUCLEOTIDE SEQUENCE [LARGE SCALE GENOMIC DNA]</scope>
    <source>
        <strain evidence="13 14">DSM 20438</strain>
    </source>
</reference>
<evidence type="ECO:0000256" key="8">
    <source>
        <dbReference type="ARBA" id="ARBA00023136"/>
    </source>
</evidence>